<dbReference type="Proteomes" id="UP000448943">
    <property type="component" value="Unassembled WGS sequence"/>
</dbReference>
<feature type="transmembrane region" description="Helical" evidence="1">
    <location>
        <begin position="219"/>
        <end position="240"/>
    </location>
</feature>
<feature type="transmembrane region" description="Helical" evidence="1">
    <location>
        <begin position="252"/>
        <end position="274"/>
    </location>
</feature>
<evidence type="ECO:0000256" key="1">
    <source>
        <dbReference type="SAM" id="Phobius"/>
    </source>
</evidence>
<evidence type="ECO:0000313" key="2">
    <source>
        <dbReference type="EMBL" id="NBI29911.1"/>
    </source>
</evidence>
<dbReference type="RefSeq" id="WP_160646718.1">
    <property type="nucleotide sequence ID" value="NZ_SIJB01000028.1"/>
</dbReference>
<comment type="caution">
    <text evidence="2">The sequence shown here is derived from an EMBL/GenBank/DDBJ whole genome shotgun (WGS) entry which is preliminary data.</text>
</comment>
<feature type="transmembrane region" description="Helical" evidence="1">
    <location>
        <begin position="46"/>
        <end position="67"/>
    </location>
</feature>
<name>A0A6N9Q586_9BACL</name>
<feature type="transmembrane region" description="Helical" evidence="1">
    <location>
        <begin position="186"/>
        <end position="207"/>
    </location>
</feature>
<dbReference type="OrthoDB" id="2827528at2"/>
<dbReference type="EMBL" id="SIJB01000028">
    <property type="protein sequence ID" value="NBI29911.1"/>
    <property type="molecule type" value="Genomic_DNA"/>
</dbReference>
<keyword evidence="3" id="KW-1185">Reference proteome</keyword>
<sequence>MNDEIRSFKNEKMLFSTGMVGFIAGLFCMSYYFYQGSSIVPPEGDIFKAVSFNFAIGLFALTTAFLMPFVNFSKVKGNLFRFSVFLTFVIAIFLETFQNIRGVDPRFSASTESFDQILGSVFGLDAMLIILTYLFFTWQVFRPSTLFFSSNMVLGIRYGMLSTLVSFAAGIWISELSSRYTGEDGNIIWLHGLGFHGVQLIPIMAWLLGKSRIHNQKSLIHVTGLLWLIVNLSVGIQTYVGKSIFELSPVMSTGYIASILCFILISYVLFHVLLDKKGADFKKMV</sequence>
<feature type="transmembrane region" description="Helical" evidence="1">
    <location>
        <begin position="117"/>
        <end position="141"/>
    </location>
</feature>
<keyword evidence="1" id="KW-0472">Membrane</keyword>
<organism evidence="2 3">
    <name type="scientific">Chengkuizengella marina</name>
    <dbReference type="NCBI Taxonomy" id="2507566"/>
    <lineage>
        <taxon>Bacteria</taxon>
        <taxon>Bacillati</taxon>
        <taxon>Bacillota</taxon>
        <taxon>Bacilli</taxon>
        <taxon>Bacillales</taxon>
        <taxon>Paenibacillaceae</taxon>
        <taxon>Chengkuizengella</taxon>
    </lineage>
</organism>
<feature type="transmembrane region" description="Helical" evidence="1">
    <location>
        <begin position="12"/>
        <end position="34"/>
    </location>
</feature>
<keyword evidence="1" id="KW-0812">Transmembrane</keyword>
<proteinExistence type="predicted"/>
<dbReference type="AlphaFoldDB" id="A0A6N9Q586"/>
<keyword evidence="1" id="KW-1133">Transmembrane helix</keyword>
<protein>
    <submittedName>
        <fullName evidence="2">Uncharacterized protein</fullName>
    </submittedName>
</protein>
<accession>A0A6N9Q586</accession>
<feature type="transmembrane region" description="Helical" evidence="1">
    <location>
        <begin position="153"/>
        <end position="174"/>
    </location>
</feature>
<evidence type="ECO:0000313" key="3">
    <source>
        <dbReference type="Proteomes" id="UP000448943"/>
    </source>
</evidence>
<reference evidence="2 3" key="1">
    <citation type="submission" date="2019-01" db="EMBL/GenBank/DDBJ databases">
        <title>Chengkuizengella sp. nov., isolated from deep-sea sediment of East Pacific Ocean.</title>
        <authorList>
            <person name="Yang J."/>
            <person name="Lai Q."/>
            <person name="Shao Z."/>
        </authorList>
    </citation>
    <scope>NUCLEOTIDE SEQUENCE [LARGE SCALE GENOMIC DNA]</scope>
    <source>
        <strain evidence="2 3">YPA3-1-1</strain>
    </source>
</reference>
<gene>
    <name evidence="2" type="ORF">ERL59_13175</name>
</gene>
<feature type="transmembrane region" description="Helical" evidence="1">
    <location>
        <begin position="79"/>
        <end position="97"/>
    </location>
</feature>